<evidence type="ECO:0000313" key="1">
    <source>
        <dbReference type="Proteomes" id="UP000504615"/>
    </source>
</evidence>
<protein>
    <submittedName>
        <fullName evidence="2">Uncharacterized protein LOC105423520</fullName>
    </submittedName>
</protein>
<dbReference type="Proteomes" id="UP000504615">
    <property type="component" value="Unplaced"/>
</dbReference>
<dbReference type="KEGG" id="pbar:105423520"/>
<proteinExistence type="predicted"/>
<accession>A0A6I9VX30</accession>
<reference evidence="2" key="1">
    <citation type="submission" date="2025-08" db="UniProtKB">
        <authorList>
            <consortium name="RefSeq"/>
        </authorList>
    </citation>
    <scope>IDENTIFICATION</scope>
</reference>
<dbReference type="OrthoDB" id="10052789at2759"/>
<dbReference type="GeneID" id="105423520"/>
<evidence type="ECO:0000313" key="2">
    <source>
        <dbReference type="RefSeq" id="XP_011631590.1"/>
    </source>
</evidence>
<sequence length="103" mass="11802">MLPHPRQDDTQNETNVSASTLVDWFNSCQEICVFWADKNSQKLGGPGCIVELDEAKIDRQFYNYFSRSSRGSDGTDTPGMYQGVDSARKYYHIKLLEVIQLFE</sequence>
<organism evidence="1 2">
    <name type="scientific">Pogonomyrmex barbatus</name>
    <name type="common">red harvester ant</name>
    <dbReference type="NCBI Taxonomy" id="144034"/>
    <lineage>
        <taxon>Eukaryota</taxon>
        <taxon>Metazoa</taxon>
        <taxon>Ecdysozoa</taxon>
        <taxon>Arthropoda</taxon>
        <taxon>Hexapoda</taxon>
        <taxon>Insecta</taxon>
        <taxon>Pterygota</taxon>
        <taxon>Neoptera</taxon>
        <taxon>Endopterygota</taxon>
        <taxon>Hymenoptera</taxon>
        <taxon>Apocrita</taxon>
        <taxon>Aculeata</taxon>
        <taxon>Formicoidea</taxon>
        <taxon>Formicidae</taxon>
        <taxon>Myrmicinae</taxon>
        <taxon>Pogonomyrmex</taxon>
    </lineage>
</organism>
<keyword evidence="1" id="KW-1185">Reference proteome</keyword>
<gene>
    <name evidence="2" type="primary">LOC105423520</name>
</gene>
<dbReference type="RefSeq" id="XP_011631590.1">
    <property type="nucleotide sequence ID" value="XM_011633288.2"/>
</dbReference>
<name>A0A6I9VX30_9HYME</name>
<dbReference type="AlphaFoldDB" id="A0A6I9VX30"/>